<organism evidence="2 3">
    <name type="scientific">Ophiobolus disseminans</name>
    <dbReference type="NCBI Taxonomy" id="1469910"/>
    <lineage>
        <taxon>Eukaryota</taxon>
        <taxon>Fungi</taxon>
        <taxon>Dikarya</taxon>
        <taxon>Ascomycota</taxon>
        <taxon>Pezizomycotina</taxon>
        <taxon>Dothideomycetes</taxon>
        <taxon>Pleosporomycetidae</taxon>
        <taxon>Pleosporales</taxon>
        <taxon>Pleosporineae</taxon>
        <taxon>Phaeosphaeriaceae</taxon>
        <taxon>Ophiobolus</taxon>
    </lineage>
</organism>
<evidence type="ECO:0000313" key="2">
    <source>
        <dbReference type="EMBL" id="KAF2832492.1"/>
    </source>
</evidence>
<name>A0A6A7AGT8_9PLEO</name>
<accession>A0A6A7AGT8</accession>
<dbReference type="AlphaFoldDB" id="A0A6A7AGT8"/>
<evidence type="ECO:0000313" key="3">
    <source>
        <dbReference type="Proteomes" id="UP000799424"/>
    </source>
</evidence>
<evidence type="ECO:0000256" key="1">
    <source>
        <dbReference type="SAM" id="MobiDB-lite"/>
    </source>
</evidence>
<keyword evidence="3" id="KW-1185">Reference proteome</keyword>
<proteinExistence type="predicted"/>
<dbReference type="Proteomes" id="UP000799424">
    <property type="component" value="Unassembled WGS sequence"/>
</dbReference>
<gene>
    <name evidence="2" type="ORF">CC86DRAFT_90319</name>
</gene>
<sequence length="206" mass="22372">MDQSPSSTTRYGLDSGVDRSNSVSPPRPPSVIECFEQQLPNLNEGSESQYGSVGASGSVSGVYPARDLPRLASWQPVSSPYTASLFHSLILQVSHPLTGSSIANAIEPKILRCKQIDHLTELANRALQAKRVLTTPSGNPRPGTSRCIASDFNSWDKWSEQDIASASNVYIMEPIHEILKVLYPDGWVVSAECTDAGLSKVSWIWG</sequence>
<reference evidence="2" key="1">
    <citation type="journal article" date="2020" name="Stud. Mycol.">
        <title>101 Dothideomycetes genomes: a test case for predicting lifestyles and emergence of pathogens.</title>
        <authorList>
            <person name="Haridas S."/>
            <person name="Albert R."/>
            <person name="Binder M."/>
            <person name="Bloem J."/>
            <person name="Labutti K."/>
            <person name="Salamov A."/>
            <person name="Andreopoulos B."/>
            <person name="Baker S."/>
            <person name="Barry K."/>
            <person name="Bills G."/>
            <person name="Bluhm B."/>
            <person name="Cannon C."/>
            <person name="Castanera R."/>
            <person name="Culley D."/>
            <person name="Daum C."/>
            <person name="Ezra D."/>
            <person name="Gonzalez J."/>
            <person name="Henrissat B."/>
            <person name="Kuo A."/>
            <person name="Liang C."/>
            <person name="Lipzen A."/>
            <person name="Lutzoni F."/>
            <person name="Magnuson J."/>
            <person name="Mondo S."/>
            <person name="Nolan M."/>
            <person name="Ohm R."/>
            <person name="Pangilinan J."/>
            <person name="Park H.-J."/>
            <person name="Ramirez L."/>
            <person name="Alfaro M."/>
            <person name="Sun H."/>
            <person name="Tritt A."/>
            <person name="Yoshinaga Y."/>
            <person name="Zwiers L.-H."/>
            <person name="Turgeon B."/>
            <person name="Goodwin S."/>
            <person name="Spatafora J."/>
            <person name="Crous P."/>
            <person name="Grigoriev I."/>
        </authorList>
    </citation>
    <scope>NUCLEOTIDE SEQUENCE</scope>
    <source>
        <strain evidence="2">CBS 113818</strain>
    </source>
</reference>
<feature type="region of interest" description="Disordered" evidence="1">
    <location>
        <begin position="1"/>
        <end position="31"/>
    </location>
</feature>
<feature type="compositionally biased region" description="Polar residues" evidence="1">
    <location>
        <begin position="1"/>
        <end position="10"/>
    </location>
</feature>
<dbReference type="EMBL" id="MU006217">
    <property type="protein sequence ID" value="KAF2832492.1"/>
    <property type="molecule type" value="Genomic_DNA"/>
</dbReference>
<protein>
    <submittedName>
        <fullName evidence="2">Uncharacterized protein</fullName>
    </submittedName>
</protein>